<accession>A0A0P7E0D7</accession>
<gene>
    <name evidence="1" type="ORF">AOG27_12155</name>
</gene>
<protein>
    <recommendedName>
        <fullName evidence="3">WbqC-like protein family protein</fullName>
    </recommendedName>
</protein>
<dbReference type="EMBL" id="LJTC01000007">
    <property type="protein sequence ID" value="KPM83385.1"/>
    <property type="molecule type" value="Genomic_DNA"/>
</dbReference>
<organism evidence="1 2">
    <name type="scientific">Pseudoalteromonas lipolytica</name>
    <dbReference type="NCBI Taxonomy" id="570156"/>
    <lineage>
        <taxon>Bacteria</taxon>
        <taxon>Pseudomonadati</taxon>
        <taxon>Pseudomonadota</taxon>
        <taxon>Gammaproteobacteria</taxon>
        <taxon>Alteromonadales</taxon>
        <taxon>Pseudoalteromonadaceae</taxon>
        <taxon>Pseudoalteromonas</taxon>
    </lineage>
</organism>
<evidence type="ECO:0000313" key="2">
    <source>
        <dbReference type="Proteomes" id="UP000050378"/>
    </source>
</evidence>
<proteinExistence type="predicted"/>
<dbReference type="OrthoDB" id="3611744at2"/>
<evidence type="ECO:0000313" key="1">
    <source>
        <dbReference type="EMBL" id="KPM83385.1"/>
    </source>
</evidence>
<evidence type="ECO:0008006" key="3">
    <source>
        <dbReference type="Google" id="ProtNLM"/>
    </source>
</evidence>
<dbReference type="Proteomes" id="UP000050378">
    <property type="component" value="Unassembled WGS sequence"/>
</dbReference>
<dbReference type="STRING" id="570156.AOG27_12155"/>
<dbReference type="InterPro" id="IPR014985">
    <property type="entry name" value="WbqC"/>
</dbReference>
<comment type="caution">
    <text evidence="1">The sequence shown here is derived from an EMBL/GenBank/DDBJ whole genome shotgun (WGS) entry which is preliminary data.</text>
</comment>
<dbReference type="RefSeq" id="WP_054553284.1">
    <property type="nucleotide sequence ID" value="NZ_LJTC01000007.1"/>
</dbReference>
<dbReference type="Pfam" id="PF08889">
    <property type="entry name" value="WbqC"/>
    <property type="match status" value="1"/>
</dbReference>
<reference evidence="1 2" key="1">
    <citation type="submission" date="2015-09" db="EMBL/GenBank/DDBJ databases">
        <title>Draft Genome Sequence of Pseudoalteromonas lipolytica UCD-48B.</title>
        <authorList>
            <person name="Krusor M."/>
            <person name="Coil D.A."/>
            <person name="Lang J.M."/>
            <person name="Eisen J.A."/>
            <person name="Alexiev A."/>
        </authorList>
    </citation>
    <scope>NUCLEOTIDE SEQUENCE [LARGE SCALE GENOMIC DNA]</scope>
    <source>
        <strain evidence="1 2">UCD-48B</strain>
    </source>
</reference>
<name>A0A0P7E0D7_9GAMM</name>
<dbReference type="PATRIC" id="fig|570156.3.peg.3518"/>
<dbReference type="AlphaFoldDB" id="A0A0P7E0D7"/>
<sequence length="246" mass="28270">MILSVMQPTYLPWLGYFALIQSADKFVFLDDVKLEKSDWHIRNRIKAKNQPLMLSCHVSTPNGRSAATIENTPFVKETVWKKKHLKSIYENYNKTDYFEELFPVLSSVFEKDKLNTVAEFNIALIKALMDYIGINTPTFISSKLSNVEGVKDSRLVSLCNILDCDVYLSPIGAKDYIEEFTPGGQLVKNNIDVYYQNFEHPEYLQRNGNFESHLSVIDCLFNIGPSKANELIKCSTKKAHHYADFY</sequence>